<feature type="binding site" evidence="9">
    <location>
        <position position="183"/>
    </location>
    <ligand>
        <name>Fe cation</name>
        <dbReference type="ChEBI" id="CHEBI:24875"/>
        <label>1</label>
    </ligand>
</feature>
<evidence type="ECO:0000256" key="9">
    <source>
        <dbReference type="HAMAP-Rule" id="MF_01658"/>
    </source>
</evidence>
<keyword evidence="2 9" id="KW-1003">Cell membrane</keyword>
<comment type="pathway">
    <text evidence="1 9">Cofactor biosynthesis; ubiquinone biosynthesis.</text>
</comment>
<keyword evidence="8 9" id="KW-0472">Membrane</keyword>
<dbReference type="InterPro" id="IPR012347">
    <property type="entry name" value="Ferritin-like"/>
</dbReference>
<feature type="binding site" evidence="9">
    <location>
        <position position="151"/>
    </location>
    <ligand>
        <name>Fe cation</name>
        <dbReference type="ChEBI" id="CHEBI:24875"/>
        <label>2</label>
    </ligand>
</feature>
<dbReference type="NCBIfam" id="NF033656">
    <property type="entry name" value="DMQ_monoox_COQ7"/>
    <property type="match status" value="1"/>
</dbReference>
<dbReference type="OrthoDB" id="5192789at2"/>
<accession>A0A1H3HCM4</accession>
<dbReference type="CDD" id="cd01042">
    <property type="entry name" value="DMQH"/>
    <property type="match status" value="1"/>
</dbReference>
<feature type="binding site" evidence="9">
    <location>
        <position position="99"/>
    </location>
    <ligand>
        <name>Fe cation</name>
        <dbReference type="ChEBI" id="CHEBI:24875"/>
        <label>1</label>
    </ligand>
</feature>
<keyword evidence="3 9" id="KW-0831">Ubiquinone biosynthesis</keyword>
<dbReference type="GO" id="GO:0005886">
    <property type="term" value="C:plasma membrane"/>
    <property type="evidence" value="ECO:0007669"/>
    <property type="project" value="UniProtKB-SubCell"/>
</dbReference>
<proteinExistence type="inferred from homology"/>
<evidence type="ECO:0000256" key="3">
    <source>
        <dbReference type="ARBA" id="ARBA00022688"/>
    </source>
</evidence>
<feature type="binding site" evidence="9">
    <location>
        <position position="183"/>
    </location>
    <ligand>
        <name>Fe cation</name>
        <dbReference type="ChEBI" id="CHEBI:24875"/>
        <label>2</label>
    </ligand>
</feature>
<feature type="binding site" evidence="9">
    <location>
        <position position="102"/>
    </location>
    <ligand>
        <name>Fe cation</name>
        <dbReference type="ChEBI" id="CHEBI:24875"/>
        <label>1</label>
    </ligand>
</feature>
<gene>
    <name evidence="9" type="primary">coq7</name>
    <name evidence="11" type="ORF">SAMN05421644_13212</name>
</gene>
<evidence type="ECO:0000313" key="12">
    <source>
        <dbReference type="Proteomes" id="UP000198672"/>
    </source>
</evidence>
<sequence>MINRQHSAHRRYSPLDHLLINTDQALRTVFGRPRLTERTNPAATVSEPELRDDQRRHVARLMRINHTGEVCAQALYQGQALTAKLPETRQRLERSAKEENDHLAWCEERLEELGDRKSLLNPLWYAGSFALGAVAGLAGDKWSLGFVVETERQVEDHLDEHLAQIPAQDAKSRAILEQMKADEIHHAQVAKSAGGADLPAPIRHLMQLTSRIMTRTAYWI</sequence>
<dbReference type="Proteomes" id="UP000198672">
    <property type="component" value="Unassembled WGS sequence"/>
</dbReference>
<feature type="binding site" evidence="9">
    <location>
        <position position="186"/>
    </location>
    <ligand>
        <name>Fe cation</name>
        <dbReference type="ChEBI" id="CHEBI:24875"/>
        <label>2</label>
    </ligand>
</feature>
<dbReference type="HAMAP" id="MF_01658">
    <property type="entry name" value="COQ7"/>
    <property type="match status" value="1"/>
</dbReference>
<dbReference type="Gene3D" id="1.20.1260.10">
    <property type="match status" value="1"/>
</dbReference>
<dbReference type="UniPathway" id="UPA00232"/>
<dbReference type="GO" id="GO:0006744">
    <property type="term" value="P:ubiquinone biosynthetic process"/>
    <property type="evidence" value="ECO:0007669"/>
    <property type="project" value="UniProtKB-UniRule"/>
</dbReference>
<keyword evidence="12" id="KW-1185">Reference proteome</keyword>
<dbReference type="STRING" id="61595.SAMN05421644_13212"/>
<feature type="binding site" evidence="9">
    <location>
        <position position="69"/>
    </location>
    <ligand>
        <name>Fe cation</name>
        <dbReference type="ChEBI" id="CHEBI:24875"/>
        <label>1</label>
    </ligand>
</feature>
<feature type="binding site" evidence="9">
    <location>
        <position position="99"/>
    </location>
    <ligand>
        <name>Fe cation</name>
        <dbReference type="ChEBI" id="CHEBI:24875"/>
        <label>2</label>
    </ligand>
</feature>
<dbReference type="PANTHER" id="PTHR11237">
    <property type="entry name" value="COENZYME Q10 BIOSYNTHESIS PROTEIN 7"/>
    <property type="match status" value="1"/>
</dbReference>
<evidence type="ECO:0000313" key="11">
    <source>
        <dbReference type="EMBL" id="SDY13090.1"/>
    </source>
</evidence>
<dbReference type="InterPro" id="IPR009078">
    <property type="entry name" value="Ferritin-like_SF"/>
</dbReference>
<dbReference type="EC" id="1.14.99.60" evidence="9"/>
<comment type="similarity">
    <text evidence="9">Belongs to the COQ7 family.</text>
</comment>
<keyword evidence="5 9" id="KW-0560">Oxidoreductase</keyword>
<dbReference type="Pfam" id="PF03232">
    <property type="entry name" value="COQ7"/>
    <property type="match status" value="1"/>
</dbReference>
<dbReference type="GO" id="GO:0046872">
    <property type="term" value="F:metal ion binding"/>
    <property type="evidence" value="ECO:0007669"/>
    <property type="project" value="UniProtKB-KW"/>
</dbReference>
<comment type="catalytic activity">
    <reaction evidence="9">
        <text>a 5-methoxy-2-methyl-3-(all-trans-polyprenyl)benzene-1,4-diol + AH2 + O2 = a 3-demethylubiquinol + A + H2O</text>
        <dbReference type="Rhea" id="RHEA:50908"/>
        <dbReference type="Rhea" id="RHEA-COMP:10859"/>
        <dbReference type="Rhea" id="RHEA-COMP:10914"/>
        <dbReference type="ChEBI" id="CHEBI:13193"/>
        <dbReference type="ChEBI" id="CHEBI:15377"/>
        <dbReference type="ChEBI" id="CHEBI:15379"/>
        <dbReference type="ChEBI" id="CHEBI:17499"/>
        <dbReference type="ChEBI" id="CHEBI:84167"/>
        <dbReference type="ChEBI" id="CHEBI:84422"/>
        <dbReference type="EC" id="1.14.99.60"/>
    </reaction>
</comment>
<keyword evidence="6 9" id="KW-0408">Iron</keyword>
<evidence type="ECO:0000256" key="4">
    <source>
        <dbReference type="ARBA" id="ARBA00022723"/>
    </source>
</evidence>
<name>A0A1H3HCM4_ALLWA</name>
<organism evidence="11 12">
    <name type="scientific">Allochromatium warmingii</name>
    <name type="common">Chromatium warmingii</name>
    <dbReference type="NCBI Taxonomy" id="61595"/>
    <lineage>
        <taxon>Bacteria</taxon>
        <taxon>Pseudomonadati</taxon>
        <taxon>Pseudomonadota</taxon>
        <taxon>Gammaproteobacteria</taxon>
        <taxon>Chromatiales</taxon>
        <taxon>Chromatiaceae</taxon>
        <taxon>Allochromatium</taxon>
    </lineage>
</organism>
<dbReference type="InterPro" id="IPR011566">
    <property type="entry name" value="Ubq_synth_Coq7"/>
</dbReference>
<dbReference type="RefSeq" id="WP_091334353.1">
    <property type="nucleotide sequence ID" value="NZ_FNOW01000032.1"/>
</dbReference>
<evidence type="ECO:0000256" key="1">
    <source>
        <dbReference type="ARBA" id="ARBA00004749"/>
    </source>
</evidence>
<dbReference type="InterPro" id="IPR047809">
    <property type="entry name" value="COQ7_proteobact"/>
</dbReference>
<reference evidence="12" key="1">
    <citation type="submission" date="2016-10" db="EMBL/GenBank/DDBJ databases">
        <authorList>
            <person name="Varghese N."/>
            <person name="Submissions S."/>
        </authorList>
    </citation>
    <scope>NUCLEOTIDE SEQUENCE [LARGE SCALE GENOMIC DNA]</scope>
    <source>
        <strain evidence="12">DSM 173</strain>
    </source>
</reference>
<comment type="cofactor">
    <cofactor evidence="9">
        <name>Fe cation</name>
        <dbReference type="ChEBI" id="CHEBI:24875"/>
    </cofactor>
    <text evidence="9">Binds 2 iron ions per subunit.</text>
</comment>
<evidence type="ECO:0000256" key="10">
    <source>
        <dbReference type="SAM" id="MobiDB-lite"/>
    </source>
</evidence>
<keyword evidence="7 9" id="KW-0503">Monooxygenase</keyword>
<dbReference type="PANTHER" id="PTHR11237:SF4">
    <property type="entry name" value="5-DEMETHOXYUBIQUINONE HYDROXYLASE, MITOCHONDRIAL"/>
    <property type="match status" value="1"/>
</dbReference>
<feature type="region of interest" description="Disordered" evidence="10">
    <location>
        <begin position="32"/>
        <end position="51"/>
    </location>
</feature>
<evidence type="ECO:0000256" key="6">
    <source>
        <dbReference type="ARBA" id="ARBA00023004"/>
    </source>
</evidence>
<keyword evidence="4 9" id="KW-0479">Metal-binding</keyword>
<evidence type="ECO:0000256" key="8">
    <source>
        <dbReference type="ARBA" id="ARBA00023136"/>
    </source>
</evidence>
<dbReference type="AlphaFoldDB" id="A0A1H3HCM4"/>
<evidence type="ECO:0000256" key="2">
    <source>
        <dbReference type="ARBA" id="ARBA00022475"/>
    </source>
</evidence>
<dbReference type="EMBL" id="FNOW01000032">
    <property type="protein sequence ID" value="SDY13090.1"/>
    <property type="molecule type" value="Genomic_DNA"/>
</dbReference>
<keyword evidence="11" id="KW-0830">Ubiquinone</keyword>
<comment type="subcellular location">
    <subcellularLocation>
        <location evidence="9">Cell membrane</location>
        <topology evidence="9">Peripheral membrane protein</topology>
    </subcellularLocation>
</comment>
<dbReference type="SUPFAM" id="SSF47240">
    <property type="entry name" value="Ferritin-like"/>
    <property type="match status" value="1"/>
</dbReference>
<dbReference type="GO" id="GO:0008682">
    <property type="term" value="F:3-demethoxyubiquinol 3-hydroxylase activity"/>
    <property type="evidence" value="ECO:0007669"/>
    <property type="project" value="UniProtKB-EC"/>
</dbReference>
<evidence type="ECO:0000256" key="5">
    <source>
        <dbReference type="ARBA" id="ARBA00023002"/>
    </source>
</evidence>
<protein>
    <recommendedName>
        <fullName evidence="9">3-demethoxyubiquinol 3-hydroxylase</fullName>
        <shortName evidence="9">DMQ hydroxylase</shortName>
        <ecNumber evidence="9">1.14.99.60</ecNumber>
    </recommendedName>
    <alternativeName>
        <fullName evidence="9">2-nonaprenyl-3-methyl-6-methoxy-1,4-benzoquinol hydroxylase</fullName>
    </alternativeName>
</protein>
<comment type="function">
    <text evidence="9">Catalyzes the hydroxylation of 2-nonaprenyl-3-methyl-6-methoxy-1,4-benzoquinol during ubiquinone biosynthesis.</text>
</comment>
<evidence type="ECO:0000256" key="7">
    <source>
        <dbReference type="ARBA" id="ARBA00023033"/>
    </source>
</evidence>